<dbReference type="PANTHER" id="PTHR35803">
    <property type="entry name" value="GLUCAN 1,4-ALPHA-GLUCOSIDASE SUSB-RELATED"/>
    <property type="match status" value="1"/>
</dbReference>
<evidence type="ECO:0000259" key="6">
    <source>
        <dbReference type="Pfam" id="PF18962"/>
    </source>
</evidence>
<protein>
    <submittedName>
        <fullName evidence="7">Retaining alpha-galactosidase</fullName>
        <ecNumber evidence="7">3.2.1.22</ecNumber>
    </submittedName>
</protein>
<sequence length="755" mass="85963">MTKKIYIAFLALLGYMTALTATSYEVVSPNNVLKIKLNVENGTNYEIWHGDTQLINTSPIGLNLSNGVTIGAGTVKNTQTSSVNSQVNVPVGKNKVLTEAYNELIIEYDENYKLIVRAYNEGLAYRFVTALEGEITVNSEDAVFNFTTTPKVYFPECDSHYYNETGDGGKIYSVHQGFRNFERVYNIYSAPIALSSKFSVTPVLFEIKESPLKVVITEADTYDYPGMYMERNPGGGTRSVRGMWAGFPKSVIDPNNYYSNHLVYERESFIARTSGSRIFPWRVIIVSDDDKSLLNNELVYLLAEPSRIEDTSWIQPGMTAWEWWHKAMLEGVDFPVGNKNLSVQLYKYYIDWASENGVEYMTFDAGYQESWLYELCRYAKQKNVKIIVWTWASCVRQYPGDWIKKMKVLGVSGAKIDFFERNDQEAMRWGYEFAQRLADNQMVGLFHGCPVPTGMNRTYPNILNFEAVRGAEDNFWRSIVTPDYHTQFPFIRALAGPFDYTPGSMRNKTAAEFYPVDRDNTVPMSMGTRAHELSMYVVFDHWLGYLCDSPTEYNKYPDIKTFLSTVPTVWDKTLPLEAKLGQYIVTAKQKGNNWYVGGMTNWDARTVTVSFDFLSPDVIYDAVIFRDSEVSGTQPTQYVYRTRTISKGDQLTIDMAQGGGFVIQLNDPNISGVSENHSSGDISVFADRQSDTLTLFTENRIESVEIFDMFGKCLVNKKNTNKNGKETINISSLEKGIYIARIQTEERMSSVKFVY</sequence>
<evidence type="ECO:0000259" key="4">
    <source>
        <dbReference type="Pfam" id="PF14508"/>
    </source>
</evidence>
<dbReference type="Pfam" id="PF14509">
    <property type="entry name" value="GH97_C"/>
    <property type="match status" value="1"/>
</dbReference>
<dbReference type="Pfam" id="PF10566">
    <property type="entry name" value="Glyco_hydro_97"/>
    <property type="match status" value="1"/>
</dbReference>
<organism evidence="7">
    <name type="scientific">bioreactor metagenome</name>
    <dbReference type="NCBI Taxonomy" id="1076179"/>
    <lineage>
        <taxon>unclassified sequences</taxon>
        <taxon>metagenomes</taxon>
        <taxon>ecological metagenomes</taxon>
    </lineage>
</organism>
<gene>
    <name evidence="7" type="ORF">SDC9_37936</name>
</gene>
<evidence type="ECO:0000256" key="1">
    <source>
        <dbReference type="ARBA" id="ARBA00022801"/>
    </source>
</evidence>
<dbReference type="InterPro" id="IPR017853">
    <property type="entry name" value="GH"/>
</dbReference>
<dbReference type="InterPro" id="IPR014718">
    <property type="entry name" value="GH-type_carb-bd"/>
</dbReference>
<dbReference type="InterPro" id="IPR052720">
    <property type="entry name" value="Glycosyl_hydrolase_97"/>
</dbReference>
<dbReference type="InterPro" id="IPR026444">
    <property type="entry name" value="Secre_tail"/>
</dbReference>
<dbReference type="EMBL" id="VSSQ01000341">
    <property type="protein sequence ID" value="MPL91853.1"/>
    <property type="molecule type" value="Genomic_DNA"/>
</dbReference>
<dbReference type="InterPro" id="IPR013785">
    <property type="entry name" value="Aldolase_TIM"/>
</dbReference>
<dbReference type="InterPro" id="IPR019563">
    <property type="entry name" value="GH97_catalytic"/>
</dbReference>
<dbReference type="GO" id="GO:0030246">
    <property type="term" value="F:carbohydrate binding"/>
    <property type="evidence" value="ECO:0007669"/>
    <property type="project" value="InterPro"/>
</dbReference>
<dbReference type="AlphaFoldDB" id="A0A644VMS3"/>
<keyword evidence="2 7" id="KW-0326">Glycosidase</keyword>
<evidence type="ECO:0000256" key="2">
    <source>
        <dbReference type="ARBA" id="ARBA00023295"/>
    </source>
</evidence>
<evidence type="ECO:0000259" key="5">
    <source>
        <dbReference type="Pfam" id="PF14509"/>
    </source>
</evidence>
<dbReference type="Gene3D" id="2.70.98.10">
    <property type="match status" value="1"/>
</dbReference>
<dbReference type="NCBIfam" id="TIGR04183">
    <property type="entry name" value="Por_Secre_tail"/>
    <property type="match status" value="1"/>
</dbReference>
<feature type="domain" description="Secretion system C-terminal sorting" evidence="6">
    <location>
        <begin position="691"/>
        <end position="753"/>
    </location>
</feature>
<dbReference type="GO" id="GO:0004557">
    <property type="term" value="F:alpha-galactosidase activity"/>
    <property type="evidence" value="ECO:0007669"/>
    <property type="project" value="UniProtKB-EC"/>
</dbReference>
<keyword evidence="1 7" id="KW-0378">Hydrolase</keyword>
<feature type="domain" description="Glycosyl-hydrolase 97 N-terminal" evidence="4">
    <location>
        <begin position="26"/>
        <end position="305"/>
    </location>
</feature>
<evidence type="ECO:0000259" key="3">
    <source>
        <dbReference type="Pfam" id="PF10566"/>
    </source>
</evidence>
<accession>A0A644VMS3</accession>
<proteinExistence type="predicted"/>
<dbReference type="Gene3D" id="2.60.40.1180">
    <property type="entry name" value="Golgi alpha-mannosidase II"/>
    <property type="match status" value="1"/>
</dbReference>
<dbReference type="InterPro" id="IPR029486">
    <property type="entry name" value="GH97_N"/>
</dbReference>
<dbReference type="PANTHER" id="PTHR35803:SF2">
    <property type="entry name" value="RETAINING ALPHA-GALACTOSIDASE"/>
    <property type="match status" value="1"/>
</dbReference>
<dbReference type="EC" id="3.2.1.22" evidence="7"/>
<dbReference type="InterPro" id="IPR029483">
    <property type="entry name" value="GH97_C"/>
</dbReference>
<comment type="caution">
    <text evidence="7">The sequence shown here is derived from an EMBL/GenBank/DDBJ whole genome shotgun (WGS) entry which is preliminary data.</text>
</comment>
<feature type="domain" description="Glycosyl-hydrolase 97 catalytic" evidence="3">
    <location>
        <begin position="323"/>
        <end position="468"/>
    </location>
</feature>
<feature type="domain" description="Glycosyl-hydrolase 97 C-terminal oligomerisation" evidence="5">
    <location>
        <begin position="569"/>
        <end position="665"/>
    </location>
</feature>
<dbReference type="Gene3D" id="3.20.20.70">
    <property type="entry name" value="Aldolase class I"/>
    <property type="match status" value="1"/>
</dbReference>
<dbReference type="Pfam" id="PF18962">
    <property type="entry name" value="Por_Secre_tail"/>
    <property type="match status" value="1"/>
</dbReference>
<reference evidence="7" key="1">
    <citation type="submission" date="2019-08" db="EMBL/GenBank/DDBJ databases">
        <authorList>
            <person name="Kucharzyk K."/>
            <person name="Murdoch R.W."/>
            <person name="Higgins S."/>
            <person name="Loffler F."/>
        </authorList>
    </citation>
    <scope>NUCLEOTIDE SEQUENCE</scope>
</reference>
<evidence type="ECO:0000313" key="7">
    <source>
        <dbReference type="EMBL" id="MPL91853.1"/>
    </source>
</evidence>
<dbReference type="SUPFAM" id="SSF51445">
    <property type="entry name" value="(Trans)glycosidases"/>
    <property type="match status" value="1"/>
</dbReference>
<dbReference type="InterPro" id="IPR013780">
    <property type="entry name" value="Glyco_hydro_b"/>
</dbReference>
<dbReference type="Pfam" id="PF14508">
    <property type="entry name" value="GH97_N"/>
    <property type="match status" value="1"/>
</dbReference>
<name>A0A644VMS3_9ZZZZ</name>